<feature type="region of interest" description="Disordered" evidence="1">
    <location>
        <begin position="1"/>
        <end position="22"/>
    </location>
</feature>
<dbReference type="EMBL" id="VJMJ01000197">
    <property type="protein sequence ID" value="KAF0727430.1"/>
    <property type="molecule type" value="Genomic_DNA"/>
</dbReference>
<evidence type="ECO:0000313" key="2">
    <source>
        <dbReference type="EMBL" id="KAF0727430.1"/>
    </source>
</evidence>
<dbReference type="Proteomes" id="UP000481153">
    <property type="component" value="Unassembled WGS sequence"/>
</dbReference>
<comment type="caution">
    <text evidence="2">The sequence shown here is derived from an EMBL/GenBank/DDBJ whole genome shotgun (WGS) entry which is preliminary data.</text>
</comment>
<keyword evidence="3" id="KW-1185">Reference proteome</keyword>
<gene>
    <name evidence="2" type="ORF">Ae201684_014542</name>
</gene>
<evidence type="ECO:0000256" key="1">
    <source>
        <dbReference type="SAM" id="MobiDB-lite"/>
    </source>
</evidence>
<reference evidence="2 3" key="1">
    <citation type="submission" date="2019-07" db="EMBL/GenBank/DDBJ databases">
        <title>Genomics analysis of Aphanomyces spp. identifies a new class of oomycete effector associated with host adaptation.</title>
        <authorList>
            <person name="Gaulin E."/>
        </authorList>
    </citation>
    <scope>NUCLEOTIDE SEQUENCE [LARGE SCALE GENOMIC DNA]</scope>
    <source>
        <strain evidence="2 3">ATCC 201684</strain>
    </source>
</reference>
<name>A0A6G0WJQ1_9STRA</name>
<proteinExistence type="predicted"/>
<protein>
    <submittedName>
        <fullName evidence="2">Uncharacterized protein</fullName>
    </submittedName>
</protein>
<dbReference type="AlphaFoldDB" id="A0A6G0WJQ1"/>
<organism evidence="2 3">
    <name type="scientific">Aphanomyces euteiches</name>
    <dbReference type="NCBI Taxonomy" id="100861"/>
    <lineage>
        <taxon>Eukaryota</taxon>
        <taxon>Sar</taxon>
        <taxon>Stramenopiles</taxon>
        <taxon>Oomycota</taxon>
        <taxon>Saprolegniomycetes</taxon>
        <taxon>Saprolegniales</taxon>
        <taxon>Verrucalvaceae</taxon>
        <taxon>Aphanomyces</taxon>
    </lineage>
</organism>
<accession>A0A6G0WJQ1</accession>
<sequence length="98" mass="11002">MTYHFSRRLSSDADQKTPKQALSNAESILRGLEAVGTGLQSLDGSLQNNVFYNMADVAEQIERALNPQTNAIERLMQQQADQMAQIMNMLQARESKDE</sequence>
<evidence type="ECO:0000313" key="3">
    <source>
        <dbReference type="Proteomes" id="UP000481153"/>
    </source>
</evidence>